<evidence type="ECO:0000313" key="7">
    <source>
        <dbReference type="Proteomes" id="UP001530293"/>
    </source>
</evidence>
<organism evidence="6 7">
    <name type="scientific">Discostella pseudostelligera</name>
    <dbReference type="NCBI Taxonomy" id="259834"/>
    <lineage>
        <taxon>Eukaryota</taxon>
        <taxon>Sar</taxon>
        <taxon>Stramenopiles</taxon>
        <taxon>Ochrophyta</taxon>
        <taxon>Bacillariophyta</taxon>
        <taxon>Coscinodiscophyceae</taxon>
        <taxon>Thalassiosirophycidae</taxon>
        <taxon>Stephanodiscales</taxon>
        <taxon>Stephanodiscaceae</taxon>
        <taxon>Discostella</taxon>
    </lineage>
</organism>
<sequence length="648" mass="73207">MDAASSSSSSSSSPPLDKKHSKMDKKKKEKKRSKRVRGDDDDDDIERRMMKKEKKRQKKENKKKKKKRKRESSVSSSASSSTSAEEPKEKVSIEATVAVAATPTAKVSADDDDSNSNKNINEGITLLLFYQYVEPPWDEAQYQTAKQFVSSIGQIYNITGRIRCAREGLNCTLTGSRHNMQLWIDDLRKFDGGRSTVDPLTGKKTVTEFANTEFKLTHNLPQGQRFPRLNVMEVIELVNYGLAGARAPPISKHGGQHLEPHDYHTKMTESDVVVIDVRNHYESNIGRFVPPPDGATVIDPKMRKSTEFPLWLDKPETKEMLRNKQVLMYCTGGVRCERASALLKQKMDTEEDTKSLGIKGVYQLQGGIDKYFKEFPMGGMWRGKNYVFDKRFAHAPPGIVGAVGDRKGDDDVDAYDDIGEEVNKKGPVDAADGILGKCEACSKPWDMYRGKRRCPTCGVPSLICRSCFEADKAGTKKLDKYIRCDLCVAEDVKSKREFREREEKESEEYENKLRQRQVLDGNDAKPLLGKDERVDTIADRSPCPNPEGITRLFLKNMCAKRMDESTLLDFLHPAKVTHIQWLTDRNTGKFYGSAFIETATLDDAGLVLAMDGCMVLGRKIKVKYQRANEKDLWPIPNTKVASREHKMM</sequence>
<dbReference type="Pfam" id="PF00581">
    <property type="entry name" value="Rhodanese"/>
    <property type="match status" value="1"/>
</dbReference>
<dbReference type="InterPro" id="IPR040503">
    <property type="entry name" value="TRHO_N"/>
</dbReference>
<feature type="compositionally biased region" description="Basic residues" evidence="3">
    <location>
        <begin position="49"/>
        <end position="70"/>
    </location>
</feature>
<dbReference type="InterPro" id="IPR000504">
    <property type="entry name" value="RRM_dom"/>
</dbReference>
<dbReference type="EMBL" id="JALLBG020000101">
    <property type="protein sequence ID" value="KAL3764812.1"/>
    <property type="molecule type" value="Genomic_DNA"/>
</dbReference>
<evidence type="ECO:0000259" key="4">
    <source>
        <dbReference type="PROSITE" id="PS50102"/>
    </source>
</evidence>
<keyword evidence="1" id="KW-0694">RNA-binding</keyword>
<dbReference type="PANTHER" id="PTHR43268:SF7">
    <property type="entry name" value="RHODANESE DOMAIN-CONTAINING PROTEIN"/>
    <property type="match status" value="1"/>
</dbReference>
<dbReference type="Pfam" id="PF17773">
    <property type="entry name" value="UPF0176_N"/>
    <property type="match status" value="1"/>
</dbReference>
<dbReference type="InterPro" id="IPR012677">
    <property type="entry name" value="Nucleotide-bd_a/b_plait_sf"/>
</dbReference>
<dbReference type="AlphaFoldDB" id="A0ABD3MRE4"/>
<accession>A0ABD3MRE4</accession>
<dbReference type="Gene3D" id="3.30.70.330">
    <property type="match status" value="1"/>
</dbReference>
<feature type="region of interest" description="Disordered" evidence="3">
    <location>
        <begin position="1"/>
        <end position="90"/>
    </location>
</feature>
<dbReference type="InterPro" id="IPR035979">
    <property type="entry name" value="RBD_domain_sf"/>
</dbReference>
<evidence type="ECO:0008006" key="8">
    <source>
        <dbReference type="Google" id="ProtNLM"/>
    </source>
</evidence>
<dbReference type="Pfam" id="PF12368">
    <property type="entry name" value="Rhodanese_C"/>
    <property type="match status" value="1"/>
</dbReference>
<dbReference type="InterPro" id="IPR020936">
    <property type="entry name" value="TrhO"/>
</dbReference>
<dbReference type="Gene3D" id="3.30.70.100">
    <property type="match status" value="1"/>
</dbReference>
<evidence type="ECO:0000313" key="6">
    <source>
        <dbReference type="EMBL" id="KAL3764812.1"/>
    </source>
</evidence>
<proteinExistence type="predicted"/>
<evidence type="ECO:0000256" key="3">
    <source>
        <dbReference type="SAM" id="MobiDB-lite"/>
    </source>
</evidence>
<evidence type="ECO:0000259" key="5">
    <source>
        <dbReference type="PROSITE" id="PS50206"/>
    </source>
</evidence>
<dbReference type="InterPro" id="IPR022111">
    <property type="entry name" value="Rhodanese_C"/>
</dbReference>
<dbReference type="InterPro" id="IPR036873">
    <property type="entry name" value="Rhodanese-like_dom_sf"/>
</dbReference>
<dbReference type="InterPro" id="IPR001763">
    <property type="entry name" value="Rhodanese-like_dom"/>
</dbReference>
<feature type="coiled-coil region" evidence="2">
    <location>
        <begin position="492"/>
        <end position="519"/>
    </location>
</feature>
<dbReference type="GO" id="GO:0003723">
    <property type="term" value="F:RNA binding"/>
    <property type="evidence" value="ECO:0007669"/>
    <property type="project" value="UniProtKB-UniRule"/>
</dbReference>
<evidence type="ECO:0000256" key="2">
    <source>
        <dbReference type="SAM" id="Coils"/>
    </source>
</evidence>
<dbReference type="SMART" id="SM00450">
    <property type="entry name" value="RHOD"/>
    <property type="match status" value="1"/>
</dbReference>
<dbReference type="Gene3D" id="3.40.250.10">
    <property type="entry name" value="Rhodanese-like domain"/>
    <property type="match status" value="1"/>
</dbReference>
<feature type="compositionally biased region" description="Low complexity" evidence="3">
    <location>
        <begin position="73"/>
        <end position="84"/>
    </location>
</feature>
<feature type="domain" description="RRM" evidence="4">
    <location>
        <begin position="550"/>
        <end position="627"/>
    </location>
</feature>
<gene>
    <name evidence="6" type="ORF">ACHAWU_006229</name>
</gene>
<dbReference type="CDD" id="cd00590">
    <property type="entry name" value="RRM_SF"/>
    <property type="match status" value="1"/>
</dbReference>
<dbReference type="SMART" id="SM00360">
    <property type="entry name" value="RRM"/>
    <property type="match status" value="1"/>
</dbReference>
<dbReference type="SUPFAM" id="SSF52821">
    <property type="entry name" value="Rhodanese/Cell cycle control phosphatase"/>
    <property type="match status" value="1"/>
</dbReference>
<comment type="caution">
    <text evidence="6">The sequence shown here is derived from an EMBL/GenBank/DDBJ whole genome shotgun (WGS) entry which is preliminary data.</text>
</comment>
<dbReference type="Proteomes" id="UP001530293">
    <property type="component" value="Unassembled WGS sequence"/>
</dbReference>
<dbReference type="SUPFAM" id="SSF54928">
    <property type="entry name" value="RNA-binding domain, RBD"/>
    <property type="match status" value="1"/>
</dbReference>
<name>A0ABD3MRE4_9STRA</name>
<feature type="domain" description="Rhodanese" evidence="5">
    <location>
        <begin position="268"/>
        <end position="376"/>
    </location>
</feature>
<dbReference type="PROSITE" id="PS50102">
    <property type="entry name" value="RRM"/>
    <property type="match status" value="1"/>
</dbReference>
<dbReference type="PROSITE" id="PS50206">
    <property type="entry name" value="RHODANESE_3"/>
    <property type="match status" value="1"/>
</dbReference>
<feature type="compositionally biased region" description="Basic residues" evidence="3">
    <location>
        <begin position="19"/>
        <end position="35"/>
    </location>
</feature>
<protein>
    <recommendedName>
        <fullName evidence="8">Rhodanese domain-containing protein</fullName>
    </recommendedName>
</protein>
<reference evidence="6 7" key="1">
    <citation type="submission" date="2024-10" db="EMBL/GenBank/DDBJ databases">
        <title>Updated reference genomes for cyclostephanoid diatoms.</title>
        <authorList>
            <person name="Roberts W.R."/>
            <person name="Alverson A.J."/>
        </authorList>
    </citation>
    <scope>NUCLEOTIDE SEQUENCE [LARGE SCALE GENOMIC DNA]</scope>
    <source>
        <strain evidence="6 7">AJA232-27</strain>
    </source>
</reference>
<feature type="compositionally biased region" description="Low complexity" evidence="3">
    <location>
        <begin position="1"/>
        <end position="13"/>
    </location>
</feature>
<keyword evidence="2" id="KW-0175">Coiled coil</keyword>
<dbReference type="PANTHER" id="PTHR43268">
    <property type="entry name" value="THIOSULFATE SULFURTRANSFERASE/RHODANESE-LIKE DOMAIN-CONTAINING PROTEIN 2"/>
    <property type="match status" value="1"/>
</dbReference>
<keyword evidence="7" id="KW-1185">Reference proteome</keyword>
<evidence type="ECO:0000256" key="1">
    <source>
        <dbReference type="PROSITE-ProRule" id="PRU00176"/>
    </source>
</evidence>